<dbReference type="Gene3D" id="3.40.50.10540">
    <property type="entry name" value="Crotonobetainyl-coa:carnitine coa-transferase, domain 1"/>
    <property type="match status" value="1"/>
</dbReference>
<dbReference type="PANTHER" id="PTHR48207:SF3">
    <property type="entry name" value="SUCCINATE--HYDROXYMETHYLGLUTARATE COA-TRANSFERASE"/>
    <property type="match status" value="1"/>
</dbReference>
<evidence type="ECO:0000313" key="3">
    <source>
        <dbReference type="Proteomes" id="UP001595904"/>
    </source>
</evidence>
<accession>A0ABV8T1F5</accession>
<dbReference type="InterPro" id="IPR003673">
    <property type="entry name" value="CoA-Trfase_fam_III"/>
</dbReference>
<evidence type="ECO:0000313" key="2">
    <source>
        <dbReference type="EMBL" id="MFC4313180.1"/>
    </source>
</evidence>
<protein>
    <submittedName>
        <fullName evidence="2">CaiB/BaiF CoA transferase family protein</fullName>
    </submittedName>
</protein>
<dbReference type="PANTHER" id="PTHR48207">
    <property type="entry name" value="SUCCINATE--HYDROXYMETHYLGLUTARATE COA-TRANSFERASE"/>
    <property type="match status" value="1"/>
</dbReference>
<dbReference type="Pfam" id="PF02515">
    <property type="entry name" value="CoA_transf_3"/>
    <property type="match status" value="1"/>
</dbReference>
<comment type="caution">
    <text evidence="2">The sequence shown here is derived from an EMBL/GenBank/DDBJ whole genome shotgun (WGS) entry which is preliminary data.</text>
</comment>
<evidence type="ECO:0000256" key="1">
    <source>
        <dbReference type="ARBA" id="ARBA00022679"/>
    </source>
</evidence>
<organism evidence="2 3">
    <name type="scientific">Steroidobacter flavus</name>
    <dbReference type="NCBI Taxonomy" id="1842136"/>
    <lineage>
        <taxon>Bacteria</taxon>
        <taxon>Pseudomonadati</taxon>
        <taxon>Pseudomonadota</taxon>
        <taxon>Gammaproteobacteria</taxon>
        <taxon>Steroidobacterales</taxon>
        <taxon>Steroidobacteraceae</taxon>
        <taxon>Steroidobacter</taxon>
    </lineage>
</organism>
<proteinExistence type="predicted"/>
<dbReference type="EMBL" id="JBHSDU010000015">
    <property type="protein sequence ID" value="MFC4313180.1"/>
    <property type="molecule type" value="Genomic_DNA"/>
</dbReference>
<keyword evidence="3" id="KW-1185">Reference proteome</keyword>
<keyword evidence="1 2" id="KW-0808">Transferase</keyword>
<dbReference type="SUPFAM" id="SSF89796">
    <property type="entry name" value="CoA-transferase family III (CaiB/BaiF)"/>
    <property type="match status" value="1"/>
</dbReference>
<reference evidence="3" key="1">
    <citation type="journal article" date="2019" name="Int. J. Syst. Evol. Microbiol.">
        <title>The Global Catalogue of Microorganisms (GCM) 10K type strain sequencing project: providing services to taxonomists for standard genome sequencing and annotation.</title>
        <authorList>
            <consortium name="The Broad Institute Genomics Platform"/>
            <consortium name="The Broad Institute Genome Sequencing Center for Infectious Disease"/>
            <person name="Wu L."/>
            <person name="Ma J."/>
        </authorList>
    </citation>
    <scope>NUCLEOTIDE SEQUENCE [LARGE SCALE GENOMIC DNA]</scope>
    <source>
        <strain evidence="3">CGMCC 1.10759</strain>
    </source>
</reference>
<dbReference type="Gene3D" id="3.30.1540.10">
    <property type="entry name" value="formyl-coa transferase, domain 3"/>
    <property type="match status" value="1"/>
</dbReference>
<dbReference type="GO" id="GO:0016740">
    <property type="term" value="F:transferase activity"/>
    <property type="evidence" value="ECO:0007669"/>
    <property type="project" value="UniProtKB-KW"/>
</dbReference>
<dbReference type="InterPro" id="IPR050483">
    <property type="entry name" value="CoA-transferase_III_domain"/>
</dbReference>
<sequence length="399" mass="43553">MSLPLEGIRVADFSHVMAGPFATHLLRLLGAEIIKIETPGRGDAMRNYGADRRYDGMAPAFIAVNAGKKSVVLDLKQPLAQEAARRLIATSDVLIENFRPGVMAKFGLDYASVRTLRPELIYCSISGYGQNGPRRDWPAIDNIVQATTGMMTLGGAAGDAPAKVGFPVVDTLTGQTAAFAILAALLRRQRERRGEYIDVAMFDASMAFMTSAIVPYLVTGNPPERTGNIGYSGQPTSAVFNTSDGRQISLGVVQQPQFEALAREVGRKQWLEDPRFLTPDLRRKHSAEMRAELDQVFGEAPASQWETRLSAAGIPCGMIRDVAEAVSLPALEARRLKLDLKVPGLPEREQVEIVNAGFLFSEDQPGVTSPPPRHGQHSDEVFRSLEFSADEIKALHVER</sequence>
<dbReference type="RefSeq" id="WP_380603259.1">
    <property type="nucleotide sequence ID" value="NZ_JBHSDU010000015.1"/>
</dbReference>
<dbReference type="InterPro" id="IPR023606">
    <property type="entry name" value="CoA-Trfase_III_dom_1_sf"/>
</dbReference>
<dbReference type="InterPro" id="IPR044855">
    <property type="entry name" value="CoA-Trfase_III_dom3_sf"/>
</dbReference>
<dbReference type="Proteomes" id="UP001595904">
    <property type="component" value="Unassembled WGS sequence"/>
</dbReference>
<gene>
    <name evidence="2" type="ORF">ACFPN2_29145</name>
</gene>
<name>A0ABV8T1F5_9GAMM</name>